<dbReference type="InterPro" id="IPR021799">
    <property type="entry name" value="PIN-like_prokaryotic"/>
</dbReference>
<gene>
    <name evidence="1" type="ORF">JF886_03375</name>
</gene>
<sequence length="151" mass="15917">MRAVVDSSTWISLARAGLLDILRTVSVDPVLVDVVHAEIVDEGRRGGYPDATALSAAVASIPQTPTSGSAPVDARILDAAQSIGMLIANDLALGRRARSLGIAWIRTADLVILAVKNRSMSAREGIEGLSALEASGRITQELADAYREQLQ</sequence>
<reference evidence="1 2" key="1">
    <citation type="submission" date="2020-10" db="EMBL/GenBank/DDBJ databases">
        <title>Ca. Dormibacterota MAGs.</title>
        <authorList>
            <person name="Montgomery K."/>
        </authorList>
    </citation>
    <scope>NUCLEOTIDE SEQUENCE [LARGE SCALE GENOMIC DNA]</scope>
    <source>
        <strain evidence="1">SC8812_S17_18</strain>
    </source>
</reference>
<organism evidence="1 2">
    <name type="scientific">Candidatus Aeolococcus gillhamiae</name>
    <dbReference type="NCBI Taxonomy" id="3127015"/>
    <lineage>
        <taxon>Bacteria</taxon>
        <taxon>Bacillati</taxon>
        <taxon>Candidatus Dormiibacterota</taxon>
        <taxon>Candidatus Dormibacteria</taxon>
        <taxon>Candidatus Aeolococcales</taxon>
        <taxon>Candidatus Aeolococcaceae</taxon>
        <taxon>Candidatus Aeolococcus</taxon>
    </lineage>
</organism>
<dbReference type="EMBL" id="JAEKNS010000040">
    <property type="protein sequence ID" value="MBJ7593894.1"/>
    <property type="molecule type" value="Genomic_DNA"/>
</dbReference>
<accession>A0A934JVF2</accession>
<evidence type="ECO:0000313" key="2">
    <source>
        <dbReference type="Proteomes" id="UP000606991"/>
    </source>
</evidence>
<dbReference type="InterPro" id="IPR029060">
    <property type="entry name" value="PIN-like_dom_sf"/>
</dbReference>
<proteinExistence type="predicted"/>
<comment type="caution">
    <text evidence="1">The sequence shown here is derived from an EMBL/GenBank/DDBJ whole genome shotgun (WGS) entry which is preliminary data.</text>
</comment>
<dbReference type="Proteomes" id="UP000606991">
    <property type="component" value="Unassembled WGS sequence"/>
</dbReference>
<evidence type="ECO:0000313" key="1">
    <source>
        <dbReference type="EMBL" id="MBJ7593894.1"/>
    </source>
</evidence>
<dbReference type="RefSeq" id="WP_337309621.1">
    <property type="nucleotide sequence ID" value="NZ_JAEKNS010000040.1"/>
</dbReference>
<protein>
    <recommendedName>
        <fullName evidence="3">DUF3368 domain-containing protein</fullName>
    </recommendedName>
</protein>
<dbReference type="SUPFAM" id="SSF88723">
    <property type="entry name" value="PIN domain-like"/>
    <property type="match status" value="1"/>
</dbReference>
<dbReference type="AlphaFoldDB" id="A0A934JVF2"/>
<dbReference type="Pfam" id="PF11848">
    <property type="entry name" value="DUF3368"/>
    <property type="match status" value="1"/>
</dbReference>
<name>A0A934JVF2_9BACT</name>
<evidence type="ECO:0008006" key="3">
    <source>
        <dbReference type="Google" id="ProtNLM"/>
    </source>
</evidence>